<evidence type="ECO:0000313" key="3">
    <source>
        <dbReference type="Proteomes" id="UP000600918"/>
    </source>
</evidence>
<accession>A0A834JQJ6</accession>
<evidence type="ECO:0000313" key="2">
    <source>
        <dbReference type="EMBL" id="KAF7392482.1"/>
    </source>
</evidence>
<reference evidence="2" key="1">
    <citation type="journal article" date="2020" name="G3 (Bethesda)">
        <title>High-Quality Assemblies for Three Invasive Social Wasps from the &lt;i&gt;Vespula&lt;/i&gt; Genus.</title>
        <authorList>
            <person name="Harrop T.W.R."/>
            <person name="Guhlin J."/>
            <person name="McLaughlin G.M."/>
            <person name="Permina E."/>
            <person name="Stockwell P."/>
            <person name="Gilligan J."/>
            <person name="Le Lec M.F."/>
            <person name="Gruber M.A.M."/>
            <person name="Quinn O."/>
            <person name="Lovegrove M."/>
            <person name="Duncan E.J."/>
            <person name="Remnant E.J."/>
            <person name="Van Eeckhoven J."/>
            <person name="Graham B."/>
            <person name="Knapp R.A."/>
            <person name="Langford K.W."/>
            <person name="Kronenberg Z."/>
            <person name="Press M.O."/>
            <person name="Eacker S.M."/>
            <person name="Wilson-Rankin E.E."/>
            <person name="Purcell J."/>
            <person name="Lester P.J."/>
            <person name="Dearden P.K."/>
        </authorList>
    </citation>
    <scope>NUCLEOTIDE SEQUENCE</scope>
    <source>
        <strain evidence="2">Volc-1</strain>
    </source>
</reference>
<comment type="caution">
    <text evidence="2">The sequence shown here is derived from an EMBL/GenBank/DDBJ whole genome shotgun (WGS) entry which is preliminary data.</text>
</comment>
<feature type="region of interest" description="Disordered" evidence="1">
    <location>
        <begin position="1"/>
        <end position="25"/>
    </location>
</feature>
<dbReference type="Proteomes" id="UP000600918">
    <property type="component" value="Unassembled WGS sequence"/>
</dbReference>
<dbReference type="AlphaFoldDB" id="A0A834JQJ6"/>
<proteinExistence type="predicted"/>
<gene>
    <name evidence="2" type="ORF">H0235_017481</name>
</gene>
<sequence length="169" mass="18844">MMDPLLHDTSVGHNTMEDGKTCSTQDRPLFDNHGIRYTTAYAIGKIRLEHHPMDHPIQSSLPSNPLVFCYTEDIILLALRETIEAAIPITKEEDDARPIGVKALGLWTAIEKTQAIIIQDETSIQQEVKPNRSKTHQCGIKLNKVGGLGSNSVVIPPERSPEFRSKKHV</sequence>
<keyword evidence="3" id="KW-1185">Reference proteome</keyword>
<name>A0A834JQJ6_VESPE</name>
<evidence type="ECO:0000256" key="1">
    <source>
        <dbReference type="SAM" id="MobiDB-lite"/>
    </source>
</evidence>
<protein>
    <submittedName>
        <fullName evidence="2">Uncharacterized protein</fullName>
    </submittedName>
</protein>
<dbReference type="EMBL" id="JACSDY010000022">
    <property type="protein sequence ID" value="KAF7392482.1"/>
    <property type="molecule type" value="Genomic_DNA"/>
</dbReference>
<organism evidence="2 3">
    <name type="scientific">Vespula pensylvanica</name>
    <name type="common">Western yellow jacket</name>
    <name type="synonym">Wasp</name>
    <dbReference type="NCBI Taxonomy" id="30213"/>
    <lineage>
        <taxon>Eukaryota</taxon>
        <taxon>Metazoa</taxon>
        <taxon>Ecdysozoa</taxon>
        <taxon>Arthropoda</taxon>
        <taxon>Hexapoda</taxon>
        <taxon>Insecta</taxon>
        <taxon>Pterygota</taxon>
        <taxon>Neoptera</taxon>
        <taxon>Endopterygota</taxon>
        <taxon>Hymenoptera</taxon>
        <taxon>Apocrita</taxon>
        <taxon>Aculeata</taxon>
        <taxon>Vespoidea</taxon>
        <taxon>Vespidae</taxon>
        <taxon>Vespinae</taxon>
        <taxon>Vespula</taxon>
    </lineage>
</organism>